<dbReference type="Proteomes" id="UP000634136">
    <property type="component" value="Unassembled WGS sequence"/>
</dbReference>
<dbReference type="AlphaFoldDB" id="A0A834XF28"/>
<evidence type="ECO:0000256" key="1">
    <source>
        <dbReference type="SAM" id="MobiDB-lite"/>
    </source>
</evidence>
<comment type="caution">
    <text evidence="2">The sequence shown here is derived from an EMBL/GenBank/DDBJ whole genome shotgun (WGS) entry which is preliminary data.</text>
</comment>
<protein>
    <submittedName>
        <fullName evidence="2">Uncharacterized protein</fullName>
    </submittedName>
</protein>
<gene>
    <name evidence="2" type="ORF">G2W53_000832</name>
</gene>
<keyword evidence="3" id="KW-1185">Reference proteome</keyword>
<name>A0A834XF28_9FABA</name>
<evidence type="ECO:0000313" key="3">
    <source>
        <dbReference type="Proteomes" id="UP000634136"/>
    </source>
</evidence>
<organism evidence="2 3">
    <name type="scientific">Senna tora</name>
    <dbReference type="NCBI Taxonomy" id="362788"/>
    <lineage>
        <taxon>Eukaryota</taxon>
        <taxon>Viridiplantae</taxon>
        <taxon>Streptophyta</taxon>
        <taxon>Embryophyta</taxon>
        <taxon>Tracheophyta</taxon>
        <taxon>Spermatophyta</taxon>
        <taxon>Magnoliopsida</taxon>
        <taxon>eudicotyledons</taxon>
        <taxon>Gunneridae</taxon>
        <taxon>Pentapetalae</taxon>
        <taxon>rosids</taxon>
        <taxon>fabids</taxon>
        <taxon>Fabales</taxon>
        <taxon>Fabaceae</taxon>
        <taxon>Caesalpinioideae</taxon>
        <taxon>Cassia clade</taxon>
        <taxon>Senna</taxon>
    </lineage>
</organism>
<accession>A0A834XF28</accession>
<feature type="region of interest" description="Disordered" evidence="1">
    <location>
        <begin position="23"/>
        <end position="45"/>
    </location>
</feature>
<dbReference type="EMBL" id="JAAIUW010000001">
    <property type="protein sequence ID" value="KAF7843927.1"/>
    <property type="molecule type" value="Genomic_DNA"/>
</dbReference>
<proteinExistence type="predicted"/>
<sequence length="126" mass="13666">MESVNNSVNIIVDDDDELEILNEATTNPNEANHSEKDKAPKAKKPRICTSDVWRSFTKIGSSMGETSAPASKTKCFIVDGGGEDKGDDTSTFAMLDSSSSVSLQTFSAYWNTLIPHSAICYSAAHW</sequence>
<reference evidence="2" key="1">
    <citation type="submission" date="2020-09" db="EMBL/GenBank/DDBJ databases">
        <title>Genome-Enabled Discovery of Anthraquinone Biosynthesis in Senna tora.</title>
        <authorList>
            <person name="Kang S.-H."/>
            <person name="Pandey R.P."/>
            <person name="Lee C.-M."/>
            <person name="Sim J.-S."/>
            <person name="Jeong J.-T."/>
            <person name="Choi B.-S."/>
            <person name="Jung M."/>
            <person name="Ginzburg D."/>
            <person name="Zhao K."/>
            <person name="Won S.Y."/>
            <person name="Oh T.-J."/>
            <person name="Yu Y."/>
            <person name="Kim N.-H."/>
            <person name="Lee O.R."/>
            <person name="Lee T.-H."/>
            <person name="Bashyal P."/>
            <person name="Kim T.-S."/>
            <person name="Lee W.-H."/>
            <person name="Kawkins C."/>
            <person name="Kim C.-K."/>
            <person name="Kim J.S."/>
            <person name="Ahn B.O."/>
            <person name="Rhee S.Y."/>
            <person name="Sohng J.K."/>
        </authorList>
    </citation>
    <scope>NUCLEOTIDE SEQUENCE</scope>
    <source>
        <tissue evidence="2">Leaf</tissue>
    </source>
</reference>
<evidence type="ECO:0000313" key="2">
    <source>
        <dbReference type="EMBL" id="KAF7843927.1"/>
    </source>
</evidence>